<evidence type="ECO:0008006" key="3">
    <source>
        <dbReference type="Google" id="ProtNLM"/>
    </source>
</evidence>
<sequence length="315" mass="36819">MGPGVTLTLKVVVRLTLLWLLFFAPVCFSVGQSLVHTTFSYNTTLIGHKLPEKVKAMRVLVSNIGLMKMRPFVLEKEVFYDEQARVIQEHSYVHEESLFGSFNYQTSQEYKYDGEGRLKKLIKNYKNGLYKDEVEYEYSEEGEVHRVLLYQPDGTVKTIKREEGARLFMRRKDLPLQKLLLYDSMQRFDYAKKVLSDLYPIAPNTINYAVIANGYVIRTVNPEGLLLAERRMLFNENKQVAQVVNSNSGYNNVTITEYAYDSAGNEIEQTVMDGKRKLLIKYSHTYNEKGHLIETRWSYKRGKPIKIIRYEYDFY</sequence>
<name>A0A839GNX8_9BACT</name>
<gene>
    <name evidence="1" type="ORF">FHS90_001323</name>
</gene>
<protein>
    <recommendedName>
        <fullName evidence="3">YD repeat-containing protein</fullName>
    </recommendedName>
</protein>
<dbReference type="EMBL" id="JACJIQ010000004">
    <property type="protein sequence ID" value="MBA9076617.1"/>
    <property type="molecule type" value="Genomic_DNA"/>
</dbReference>
<accession>A0A839GNX8</accession>
<dbReference type="AlphaFoldDB" id="A0A839GNX8"/>
<dbReference type="Proteomes" id="UP000563094">
    <property type="component" value="Unassembled WGS sequence"/>
</dbReference>
<evidence type="ECO:0000313" key="2">
    <source>
        <dbReference type="Proteomes" id="UP000563094"/>
    </source>
</evidence>
<keyword evidence="2" id="KW-1185">Reference proteome</keyword>
<dbReference type="Gene3D" id="2.180.10.10">
    <property type="entry name" value="RHS repeat-associated core"/>
    <property type="match status" value="1"/>
</dbReference>
<dbReference type="RefSeq" id="WP_182512404.1">
    <property type="nucleotide sequence ID" value="NZ_JACJIQ010000004.1"/>
</dbReference>
<comment type="caution">
    <text evidence="1">The sequence shown here is derived from an EMBL/GenBank/DDBJ whole genome shotgun (WGS) entry which is preliminary data.</text>
</comment>
<organism evidence="1 2">
    <name type="scientific">Rufibacter quisquiliarum</name>
    <dbReference type="NCBI Taxonomy" id="1549639"/>
    <lineage>
        <taxon>Bacteria</taxon>
        <taxon>Pseudomonadati</taxon>
        <taxon>Bacteroidota</taxon>
        <taxon>Cytophagia</taxon>
        <taxon>Cytophagales</taxon>
        <taxon>Hymenobacteraceae</taxon>
        <taxon>Rufibacter</taxon>
    </lineage>
</organism>
<evidence type="ECO:0000313" key="1">
    <source>
        <dbReference type="EMBL" id="MBA9076617.1"/>
    </source>
</evidence>
<reference evidence="1 2" key="1">
    <citation type="submission" date="2020-08" db="EMBL/GenBank/DDBJ databases">
        <title>Genomic Encyclopedia of Type Strains, Phase IV (KMG-IV): sequencing the most valuable type-strain genomes for metagenomic binning, comparative biology and taxonomic classification.</title>
        <authorList>
            <person name="Goeker M."/>
        </authorList>
    </citation>
    <scope>NUCLEOTIDE SEQUENCE [LARGE SCALE GENOMIC DNA]</scope>
    <source>
        <strain evidence="1 2">DSM 29854</strain>
    </source>
</reference>
<proteinExistence type="predicted"/>